<dbReference type="Pfam" id="PF12626">
    <property type="entry name" value="PolyA_pol_arg_C"/>
    <property type="match status" value="1"/>
</dbReference>
<dbReference type="RefSeq" id="WP_086487247.1">
    <property type="nucleotide sequence ID" value="NZ_MSLT01000006.1"/>
</dbReference>
<dbReference type="PANTHER" id="PTHR43051">
    <property type="entry name" value="POLYNUCLEOTIDE ADENYLYLTRANSFERASE FAMILY PROTEIN"/>
    <property type="match status" value="1"/>
</dbReference>
<keyword evidence="4 7" id="KW-0067">ATP-binding</keyword>
<dbReference type="Proteomes" id="UP000194798">
    <property type="component" value="Unassembled WGS sequence"/>
</dbReference>
<evidence type="ECO:0000256" key="5">
    <source>
        <dbReference type="ARBA" id="ARBA00022884"/>
    </source>
</evidence>
<evidence type="ECO:0000313" key="14">
    <source>
        <dbReference type="Proteomes" id="UP000194798"/>
    </source>
</evidence>
<dbReference type="GO" id="GO:0043633">
    <property type="term" value="P:polyadenylation-dependent RNA catabolic process"/>
    <property type="evidence" value="ECO:0007669"/>
    <property type="project" value="InterPro"/>
</dbReference>
<evidence type="ECO:0000256" key="8">
    <source>
        <dbReference type="RuleBase" id="RU003953"/>
    </source>
</evidence>
<keyword evidence="1 7" id="KW-0507">mRNA processing</keyword>
<evidence type="ECO:0000256" key="2">
    <source>
        <dbReference type="ARBA" id="ARBA00022679"/>
    </source>
</evidence>
<feature type="domain" description="tRNA nucleotidyltransferase/poly(A) polymerase RNA and SrmB- binding" evidence="12">
    <location>
        <begin position="229"/>
        <end position="289"/>
    </location>
</feature>
<dbReference type="Gene3D" id="3.30.460.10">
    <property type="entry name" value="Beta Polymerase, domain 2"/>
    <property type="match status" value="1"/>
</dbReference>
<accession>A0A251XBG9</accession>
<comment type="caution">
    <text evidence="13">The sequence shown here is derived from an EMBL/GenBank/DDBJ whole genome shotgun (WGS) entry which is preliminary data.</text>
</comment>
<dbReference type="HAMAP" id="MF_00957">
    <property type="entry name" value="PolyA_pol"/>
    <property type="match status" value="1"/>
</dbReference>
<comment type="catalytic activity">
    <reaction evidence="7">
        <text>RNA(n) + ATP = RNA(n)-3'-adenine ribonucleotide + diphosphate</text>
        <dbReference type="Rhea" id="RHEA:11332"/>
        <dbReference type="Rhea" id="RHEA-COMP:14527"/>
        <dbReference type="Rhea" id="RHEA-COMP:17347"/>
        <dbReference type="ChEBI" id="CHEBI:30616"/>
        <dbReference type="ChEBI" id="CHEBI:33019"/>
        <dbReference type="ChEBI" id="CHEBI:140395"/>
        <dbReference type="ChEBI" id="CHEBI:173115"/>
        <dbReference type="EC" id="2.7.7.19"/>
    </reaction>
</comment>
<dbReference type="SUPFAM" id="SSF81301">
    <property type="entry name" value="Nucleotidyltransferase"/>
    <property type="match status" value="1"/>
</dbReference>
<evidence type="ECO:0000256" key="9">
    <source>
        <dbReference type="SAM" id="MobiDB-lite"/>
    </source>
</evidence>
<evidence type="ECO:0000259" key="10">
    <source>
        <dbReference type="Pfam" id="PF01743"/>
    </source>
</evidence>
<evidence type="ECO:0000256" key="7">
    <source>
        <dbReference type="HAMAP-Rule" id="MF_00957"/>
    </source>
</evidence>
<feature type="compositionally biased region" description="Basic and acidic residues" evidence="9">
    <location>
        <begin position="483"/>
        <end position="492"/>
    </location>
</feature>
<dbReference type="Pfam" id="PF12627">
    <property type="entry name" value="PolyA_pol_RNAbd"/>
    <property type="match status" value="1"/>
</dbReference>
<gene>
    <name evidence="7" type="primary">pcnB</name>
    <name evidence="13" type="ORF">TPSD3_03775</name>
</gene>
<evidence type="ECO:0000259" key="12">
    <source>
        <dbReference type="Pfam" id="PF12627"/>
    </source>
</evidence>
<dbReference type="EC" id="2.7.7.19" evidence="7"/>
<keyword evidence="2 7" id="KW-0808">Transferase</keyword>
<dbReference type="GO" id="GO:1990817">
    <property type="term" value="F:poly(A) RNA polymerase activity"/>
    <property type="evidence" value="ECO:0007669"/>
    <property type="project" value="UniProtKB-UniRule"/>
</dbReference>
<feature type="active site" evidence="7">
    <location>
        <position position="95"/>
    </location>
</feature>
<dbReference type="InterPro" id="IPR032828">
    <property type="entry name" value="PolyA_RNA-bd"/>
</dbReference>
<dbReference type="InterPro" id="IPR002646">
    <property type="entry name" value="PolA_pol_head_dom"/>
</dbReference>
<dbReference type="InterPro" id="IPR025866">
    <property type="entry name" value="PolyA_pol_arg_C_dom"/>
</dbReference>
<evidence type="ECO:0000256" key="4">
    <source>
        <dbReference type="ARBA" id="ARBA00022840"/>
    </source>
</evidence>
<feature type="domain" description="Poly A polymerase head" evidence="10">
    <location>
        <begin position="75"/>
        <end position="202"/>
    </location>
</feature>
<evidence type="ECO:0000259" key="11">
    <source>
        <dbReference type="Pfam" id="PF12626"/>
    </source>
</evidence>
<sequence length="519" mass="58882">MLPYKRLIESLKSIVNPFKSNELDGATIETVLTSHEGVHAPPVRIPRPEHTVSREHISKYALKVLYQLHHAGYQAFLVGGCVRDLLLNTTPKDFDVVTNARPEQIRALFRNCRLIGKRFVLAHVHFGKEIIEVATFRAHHNDGKGGSTTTSGRIISDNVYGTIDEDAYRRDFTINALYYDISDFSLLDYANGMADLKAGVLRLIGDPVLRYQEDPVRMLRAVRFAAKLNFEIDSAAATPIFHLKGLLAGIPKARLYEEVQKLFLTGHATQSLVKLKQYGLLTPLFAETEKTLDDPYAEHLVHLALANTDARFAKHQSVNPAFLLAALLWPPVAQRLPHLHAQGLPEQDALLRAMQQVMSKQGQQLMIPRRIITQVQDIWLLQPRLTRRRGGYKSRLSVLGSPHFRAGYDFLQLRLAAGEDLAYEVQIWTDLLHKHHHTPSPLEDKDAQYDELSSSDVLESESIEVVEPVESTTENHPSPPSSPHREPREHRGYPPTRFHKRRRRRPFSPSRPDSEGRDD</sequence>
<dbReference type="Pfam" id="PF01743">
    <property type="entry name" value="PolyA_pol"/>
    <property type="match status" value="1"/>
</dbReference>
<dbReference type="GO" id="GO:0006397">
    <property type="term" value="P:mRNA processing"/>
    <property type="evidence" value="ECO:0007669"/>
    <property type="project" value="UniProtKB-KW"/>
</dbReference>
<dbReference type="OrthoDB" id="9805698at2"/>
<keyword evidence="6 7" id="KW-0804">Transcription</keyword>
<keyword evidence="5 7" id="KW-0694">RNA-binding</keyword>
<dbReference type="CDD" id="cd05398">
    <property type="entry name" value="NT_ClassII-CCAase"/>
    <property type="match status" value="1"/>
</dbReference>
<feature type="active site" evidence="7">
    <location>
        <position position="93"/>
    </location>
</feature>
<protein>
    <recommendedName>
        <fullName evidence="7">Poly(A) polymerase I</fullName>
        <shortName evidence="7">PAP I</shortName>
        <ecNumber evidence="7">2.7.7.19</ecNumber>
    </recommendedName>
</protein>
<evidence type="ECO:0000313" key="13">
    <source>
        <dbReference type="EMBL" id="OUD15648.1"/>
    </source>
</evidence>
<keyword evidence="3 7" id="KW-0547">Nucleotide-binding</keyword>
<dbReference type="AlphaFoldDB" id="A0A251XBG9"/>
<proteinExistence type="inferred from homology"/>
<dbReference type="EMBL" id="MSLT01000006">
    <property type="protein sequence ID" value="OUD15648.1"/>
    <property type="molecule type" value="Genomic_DNA"/>
</dbReference>
<dbReference type="InterPro" id="IPR043519">
    <property type="entry name" value="NT_sf"/>
</dbReference>
<name>A0A251XBG9_9GAMM</name>
<organism evidence="13 14">
    <name type="scientific">Thioflexithrix psekupsensis</name>
    <dbReference type="NCBI Taxonomy" id="1570016"/>
    <lineage>
        <taxon>Bacteria</taxon>
        <taxon>Pseudomonadati</taxon>
        <taxon>Pseudomonadota</taxon>
        <taxon>Gammaproteobacteria</taxon>
        <taxon>Thiotrichales</taxon>
        <taxon>Thioflexithrix</taxon>
    </lineage>
</organism>
<dbReference type="InterPro" id="IPR010206">
    <property type="entry name" value="PolA_pol_I"/>
</dbReference>
<dbReference type="GO" id="GO:0005524">
    <property type="term" value="F:ATP binding"/>
    <property type="evidence" value="ECO:0007669"/>
    <property type="project" value="UniProtKB-UniRule"/>
</dbReference>
<dbReference type="GO" id="GO:0003723">
    <property type="term" value="F:RNA binding"/>
    <property type="evidence" value="ECO:0007669"/>
    <property type="project" value="UniProtKB-UniRule"/>
</dbReference>
<comment type="similarity">
    <text evidence="7 8">Belongs to the tRNA nucleotidyltransferase/poly(A) polymerase family.</text>
</comment>
<dbReference type="InterPro" id="IPR052191">
    <property type="entry name" value="tRNA_ntf/polyA_polymerase_I"/>
</dbReference>
<feature type="domain" description="Polymerase A arginine-rich C-terminal" evidence="11">
    <location>
        <begin position="342"/>
        <end position="444"/>
    </location>
</feature>
<feature type="compositionally biased region" description="Low complexity" evidence="9">
    <location>
        <begin position="465"/>
        <end position="476"/>
    </location>
</feature>
<feature type="compositionally biased region" description="Basic residues" evidence="9">
    <location>
        <begin position="497"/>
        <end position="506"/>
    </location>
</feature>
<dbReference type="FunFam" id="3.30.460.10:FF:000035">
    <property type="entry name" value="Poly(A) polymerase I"/>
    <property type="match status" value="1"/>
</dbReference>
<keyword evidence="14" id="KW-1185">Reference proteome</keyword>
<reference evidence="13 14" key="1">
    <citation type="submission" date="2016-12" db="EMBL/GenBank/DDBJ databases">
        <title>Thioflexothrix psekupsii D3 genome sequencing and assembly.</title>
        <authorList>
            <person name="Fomenkov A."/>
            <person name="Vincze T."/>
            <person name="Grabovich M."/>
            <person name="Anton B.P."/>
            <person name="Dubinina G."/>
            <person name="Orlova M."/>
            <person name="Belousova E."/>
            <person name="Roberts R.J."/>
        </authorList>
    </citation>
    <scope>NUCLEOTIDE SEQUENCE [LARGE SCALE GENOMIC DNA]</scope>
    <source>
        <strain evidence="13">D3</strain>
    </source>
</reference>
<evidence type="ECO:0000256" key="1">
    <source>
        <dbReference type="ARBA" id="ARBA00022664"/>
    </source>
</evidence>
<evidence type="ECO:0000256" key="6">
    <source>
        <dbReference type="ARBA" id="ARBA00023163"/>
    </source>
</evidence>
<dbReference type="PANTHER" id="PTHR43051:SF1">
    <property type="entry name" value="POLYNUCLEOTIDE ADENYLYLTRANSFERASE FAMILY PROTEIN"/>
    <property type="match status" value="1"/>
</dbReference>
<dbReference type="NCBIfam" id="TIGR01942">
    <property type="entry name" value="pcnB"/>
    <property type="match status" value="1"/>
</dbReference>
<feature type="active site" evidence="7">
    <location>
        <position position="171"/>
    </location>
</feature>
<evidence type="ECO:0000256" key="3">
    <source>
        <dbReference type="ARBA" id="ARBA00022741"/>
    </source>
</evidence>
<feature type="region of interest" description="Disordered" evidence="9">
    <location>
        <begin position="437"/>
        <end position="519"/>
    </location>
</feature>
<dbReference type="SUPFAM" id="SSF81891">
    <property type="entry name" value="Poly A polymerase C-terminal region-like"/>
    <property type="match status" value="1"/>
</dbReference>
<dbReference type="Gene3D" id="1.10.3090.10">
    <property type="entry name" value="cca-adding enzyme, domain 2"/>
    <property type="match status" value="1"/>
</dbReference>
<comment type="function">
    <text evidence="7">Adds poly(A) tail to the 3' end of many RNAs, which usually targets these RNAs for decay. Plays a significant role in the global control of gene expression, through influencing the rate of transcript degradation, and in the general RNA quality control.</text>
</comment>